<feature type="transmembrane region" description="Helical" evidence="1">
    <location>
        <begin position="901"/>
        <end position="918"/>
    </location>
</feature>
<keyword evidence="2" id="KW-0732">Signal</keyword>
<dbReference type="Pfam" id="PF01757">
    <property type="entry name" value="Acyl_transf_3"/>
    <property type="match status" value="1"/>
</dbReference>
<dbReference type="GO" id="GO:0016747">
    <property type="term" value="F:acyltransferase activity, transferring groups other than amino-acyl groups"/>
    <property type="evidence" value="ECO:0007669"/>
    <property type="project" value="InterPro"/>
</dbReference>
<dbReference type="OrthoDB" id="547169at2759"/>
<keyword evidence="1" id="KW-0812">Transmembrane</keyword>
<dbReference type="PANTHER" id="PTHR11161">
    <property type="entry name" value="O-ACYLTRANSFERASE"/>
    <property type="match status" value="1"/>
</dbReference>
<feature type="transmembrane region" description="Helical" evidence="1">
    <location>
        <begin position="1061"/>
        <end position="1086"/>
    </location>
</feature>
<evidence type="ECO:0000256" key="2">
    <source>
        <dbReference type="SAM" id="SignalP"/>
    </source>
</evidence>
<keyword evidence="1" id="KW-0472">Membrane</keyword>
<evidence type="ECO:0008006" key="7">
    <source>
        <dbReference type="Google" id="ProtNLM"/>
    </source>
</evidence>
<keyword evidence="1" id="KW-1133">Transmembrane helix</keyword>
<keyword evidence="6" id="KW-1185">Reference proteome</keyword>
<feature type="transmembrane region" description="Helical" evidence="1">
    <location>
        <begin position="1098"/>
        <end position="1123"/>
    </location>
</feature>
<organism evidence="5 6">
    <name type="scientific">Nannochloropsis salina CCMP1776</name>
    <dbReference type="NCBI Taxonomy" id="1027361"/>
    <lineage>
        <taxon>Eukaryota</taxon>
        <taxon>Sar</taxon>
        <taxon>Stramenopiles</taxon>
        <taxon>Ochrophyta</taxon>
        <taxon>Eustigmatophyceae</taxon>
        <taxon>Eustigmatales</taxon>
        <taxon>Monodopsidaceae</taxon>
        <taxon>Microchloropsis</taxon>
        <taxon>Microchloropsis salina</taxon>
    </lineage>
</organism>
<dbReference type="Gene3D" id="3.40.50.150">
    <property type="entry name" value="Vaccinia Virus protein VP39"/>
    <property type="match status" value="1"/>
</dbReference>
<name>A0A4D9D6E6_9STRA</name>
<gene>
    <name evidence="5" type="ORF">NSK_001613</name>
</gene>
<reference evidence="5 6" key="1">
    <citation type="submission" date="2019-01" db="EMBL/GenBank/DDBJ databases">
        <title>Nuclear Genome Assembly of the Microalgal Biofuel strain Nannochloropsis salina CCMP1776.</title>
        <authorList>
            <person name="Hovde B."/>
        </authorList>
    </citation>
    <scope>NUCLEOTIDE SEQUENCE [LARGE SCALE GENOMIC DNA]</scope>
    <source>
        <strain evidence="5 6">CCMP1776</strain>
    </source>
</reference>
<feature type="transmembrane region" description="Helical" evidence="1">
    <location>
        <begin position="694"/>
        <end position="715"/>
    </location>
</feature>
<dbReference type="InterPro" id="IPR052728">
    <property type="entry name" value="O2_lipid_transport_reg"/>
</dbReference>
<feature type="domain" description="Acyltransferase 3" evidence="3">
    <location>
        <begin position="686"/>
        <end position="1122"/>
    </location>
</feature>
<dbReference type="AlphaFoldDB" id="A0A4D9D6E6"/>
<dbReference type="SUPFAM" id="SSF53335">
    <property type="entry name" value="S-adenosyl-L-methionine-dependent methyltransferases"/>
    <property type="match status" value="1"/>
</dbReference>
<proteinExistence type="predicted"/>
<feature type="transmembrane region" description="Helical" evidence="1">
    <location>
        <begin position="875"/>
        <end position="894"/>
    </location>
</feature>
<protein>
    <recommendedName>
        <fullName evidence="7">Acyltransferase 3 domain-containing protein</fullName>
    </recommendedName>
</protein>
<evidence type="ECO:0000313" key="6">
    <source>
        <dbReference type="Proteomes" id="UP000355283"/>
    </source>
</evidence>
<evidence type="ECO:0000256" key="1">
    <source>
        <dbReference type="SAM" id="Phobius"/>
    </source>
</evidence>
<dbReference type="Pfam" id="PF13679">
    <property type="entry name" value="Methyltransf_32"/>
    <property type="match status" value="1"/>
</dbReference>
<feature type="chain" id="PRO_5020041924" description="Acyltransferase 3 domain-containing protein" evidence="2">
    <location>
        <begin position="23"/>
        <end position="1196"/>
    </location>
</feature>
<feature type="transmembrane region" description="Helical" evidence="1">
    <location>
        <begin position="987"/>
        <end position="1008"/>
    </location>
</feature>
<feature type="transmembrane region" description="Helical" evidence="1">
    <location>
        <begin position="812"/>
        <end position="833"/>
    </location>
</feature>
<dbReference type="CDD" id="cd02440">
    <property type="entry name" value="AdoMet_MTases"/>
    <property type="match status" value="1"/>
</dbReference>
<dbReference type="Proteomes" id="UP000355283">
    <property type="component" value="Unassembled WGS sequence"/>
</dbReference>
<feature type="transmembrane region" description="Helical" evidence="1">
    <location>
        <begin position="735"/>
        <end position="760"/>
    </location>
</feature>
<dbReference type="InterPro" id="IPR029063">
    <property type="entry name" value="SAM-dependent_MTases_sf"/>
</dbReference>
<feature type="signal peptide" evidence="2">
    <location>
        <begin position="1"/>
        <end position="22"/>
    </location>
</feature>
<dbReference type="PANTHER" id="PTHR11161:SF0">
    <property type="entry name" value="O-ACYLTRANSFERASE LIKE PROTEIN"/>
    <property type="match status" value="1"/>
</dbReference>
<comment type="caution">
    <text evidence="5">The sequence shown here is derived from an EMBL/GenBank/DDBJ whole genome shotgun (WGS) entry which is preliminary data.</text>
</comment>
<dbReference type="InterPro" id="IPR025714">
    <property type="entry name" value="Methyltranfer_dom"/>
</dbReference>
<evidence type="ECO:0000313" key="5">
    <source>
        <dbReference type="EMBL" id="TFJ87281.1"/>
    </source>
</evidence>
<evidence type="ECO:0000259" key="4">
    <source>
        <dbReference type="Pfam" id="PF13679"/>
    </source>
</evidence>
<accession>A0A4D9D6E6</accession>
<feature type="transmembrane region" description="Helical" evidence="1">
    <location>
        <begin position="623"/>
        <end position="647"/>
    </location>
</feature>
<dbReference type="EMBL" id="SDOX01000006">
    <property type="protein sequence ID" value="TFJ87281.1"/>
    <property type="molecule type" value="Genomic_DNA"/>
</dbReference>
<feature type="domain" description="Methyltransferase" evidence="4">
    <location>
        <begin position="248"/>
        <end position="402"/>
    </location>
</feature>
<dbReference type="InterPro" id="IPR002656">
    <property type="entry name" value="Acyl_transf_3_dom"/>
</dbReference>
<sequence length="1196" mass="132008">MPRRSSSVALLVPLVLHSTVLCFAYTAHYPADPRVATSTRPSLKRRDTLQCVVTTPHERLASKLTESLIQEPSKFVRFKLTNYPAPSEDSAYPVIEKLQARFVSNANTDNVPTRLQVVYTHPTSTTTKNYDLTEAAHILTKHLSPTGPLKAARLFTTTEDWVLEAGRRMDKARFYKNKPTFTTLKIAEHDRKKKRRLTLTPFHEVSGEGQRLVDREKPLSSSSMRKESFLHVYGILGADGRPKAGMKEKFRQIEKFVEILASLLERETDEALSVTDFSPSAVKALSVLDAGCGKGYLTFAAYEYLTSKGWKAQVRGVEMRRDLVDQANAVASQLGYAPGLTFIRGTIADLTAAAEVEGERYDVVIALHACDTATDDCLYLGVQTGARVIIASPCCHKEIRRQMRKGQPCDLTVSLQPIVKHGILLERQAEIVTDSLRVLGLQLAVADLMATPATAISAPPPSLPALPPPFLQTLVKNPNVSAACVAGANRVLQDSVLARQAEYFSGRVSEGLSLLLPPVLKHVVFAKDKRLGLGEFIYQPPLWSLGVPDSCGYIGLDYCQIDVIPVFTKWGVCVPPECSADDIKTAIFPPVTQELAERVKARCGPMNADKALFLTVEPLSAGAWAALILIALLIIFASAATILDVYGGEWNMPYLQKGRMRSVVDSFSLSRNYERLMAPPRAGPFASFDAVRTLAMGMILLGHTLYFNLTVVGITNPRESLGFYGRGFLATGPGLIANGSLLGVDTFLGLAGFLAFYIFLKELEKRLDLSPRARKPQSAVSLQQGPQDRAGTCGRGAWKVTQMALVAYLRRYLRLTPAYAVILLIFTFLAPLMSSAPPSPTGVMQESQVCKEKWWQNLLYINNILSNPYTMCYQASWFLAVVQQLFLLVPWLSALAFLRPWFGLMVGVALCVGSYVYTFQHSQAQGWRINSIDRPGFPRFFADFYAGTFTRMPTFLIGGMAAILYFKYGDRCREYWQRKSLQAPGTVRVQVWAVIGLALALFAAAIFGPYRELAFAPGKWSQTTSSSYITLAFSAWVLGLCFLCGVLAMGKGGLLKRFLELPFWAVTSRLTYSTYLVHPMVILSVISSDGGQPFHFSMLHIFNAFLGYSVLSGISAVIFFFLVEAPFGELERLLFSRLPPPSLSTTLKEKCTTEGKEYGEKNKCGKEKEVLVILSEASEAVEQREARGNGNSDGTQ</sequence>
<feature type="transmembrane region" description="Helical" evidence="1">
    <location>
        <begin position="944"/>
        <end position="966"/>
    </location>
</feature>
<feature type="transmembrane region" description="Helical" evidence="1">
    <location>
        <begin position="1028"/>
        <end position="1049"/>
    </location>
</feature>
<evidence type="ECO:0000259" key="3">
    <source>
        <dbReference type="Pfam" id="PF01757"/>
    </source>
</evidence>